<protein>
    <submittedName>
        <fullName evidence="1">Uncharacterized protein</fullName>
    </submittedName>
</protein>
<name>A0A7D4TMP8_9MICO</name>
<dbReference type="RefSeq" id="WP_172989623.1">
    <property type="nucleotide sequence ID" value="NZ_CP054038.1"/>
</dbReference>
<evidence type="ECO:0000313" key="2">
    <source>
        <dbReference type="Proteomes" id="UP000502498"/>
    </source>
</evidence>
<accession>A0A7D4TMP8</accession>
<gene>
    <name evidence="1" type="ORF">HQM25_07225</name>
</gene>
<reference evidence="1 2" key="1">
    <citation type="submission" date="2020-05" db="EMBL/GenBank/DDBJ databases">
        <title>Strain PA2F3 complete genome.</title>
        <authorList>
            <person name="Kim Y.-S."/>
            <person name="Kim S.-J."/>
            <person name="Jung H.-k."/>
            <person name="Kim S.-E."/>
            <person name="Kim K.-H."/>
        </authorList>
    </citation>
    <scope>NUCLEOTIDE SEQUENCE [LARGE SCALE GENOMIC DNA]</scope>
    <source>
        <strain evidence="1 2">PA2F3</strain>
    </source>
</reference>
<dbReference type="AlphaFoldDB" id="A0A7D4TMP8"/>
<sequence>MPNIPFVVKVVCRGTAQQPHPKRRLARYQRVEGVWQRADRNGTDMFVSAGPEGIQMEARPVFACTCGRRVRIDPDIVQHMVQQAANEGQYLTV</sequence>
<organism evidence="1 2">
    <name type="scientific">Microbacterium hominis</name>
    <dbReference type="NCBI Taxonomy" id="162426"/>
    <lineage>
        <taxon>Bacteria</taxon>
        <taxon>Bacillati</taxon>
        <taxon>Actinomycetota</taxon>
        <taxon>Actinomycetes</taxon>
        <taxon>Micrococcales</taxon>
        <taxon>Microbacteriaceae</taxon>
        <taxon>Microbacterium</taxon>
    </lineage>
</organism>
<evidence type="ECO:0000313" key="1">
    <source>
        <dbReference type="EMBL" id="QKJ19182.1"/>
    </source>
</evidence>
<dbReference type="EMBL" id="CP054038">
    <property type="protein sequence ID" value="QKJ19182.1"/>
    <property type="molecule type" value="Genomic_DNA"/>
</dbReference>
<dbReference type="Proteomes" id="UP000502498">
    <property type="component" value="Chromosome"/>
</dbReference>
<proteinExistence type="predicted"/>